<comment type="caution">
    <text evidence="1">The sequence shown here is derived from an EMBL/GenBank/DDBJ whole genome shotgun (WGS) entry which is preliminary data.</text>
</comment>
<gene>
    <name evidence="1" type="ORF">RRG08_029820</name>
</gene>
<protein>
    <submittedName>
        <fullName evidence="1">Uncharacterized protein</fullName>
    </submittedName>
</protein>
<keyword evidence="2" id="KW-1185">Reference proteome</keyword>
<accession>A0AAE0YMG3</accession>
<evidence type="ECO:0000313" key="1">
    <source>
        <dbReference type="EMBL" id="KAK3750900.1"/>
    </source>
</evidence>
<reference evidence="1" key="1">
    <citation type="journal article" date="2023" name="G3 (Bethesda)">
        <title>A reference genome for the long-term kleptoplast-retaining sea slug Elysia crispata morphotype clarki.</title>
        <authorList>
            <person name="Eastman K.E."/>
            <person name="Pendleton A.L."/>
            <person name="Shaikh M.A."/>
            <person name="Suttiyut T."/>
            <person name="Ogas R."/>
            <person name="Tomko P."/>
            <person name="Gavelis G."/>
            <person name="Widhalm J.R."/>
            <person name="Wisecaver J.H."/>
        </authorList>
    </citation>
    <scope>NUCLEOTIDE SEQUENCE</scope>
    <source>
        <strain evidence="1">ECLA1</strain>
    </source>
</reference>
<name>A0AAE0YMG3_9GAST</name>
<dbReference type="Proteomes" id="UP001283361">
    <property type="component" value="Unassembled WGS sequence"/>
</dbReference>
<dbReference type="EMBL" id="JAWDGP010005843">
    <property type="protein sequence ID" value="KAK3750900.1"/>
    <property type="molecule type" value="Genomic_DNA"/>
</dbReference>
<organism evidence="1 2">
    <name type="scientific">Elysia crispata</name>
    <name type="common">lettuce slug</name>
    <dbReference type="NCBI Taxonomy" id="231223"/>
    <lineage>
        <taxon>Eukaryota</taxon>
        <taxon>Metazoa</taxon>
        <taxon>Spiralia</taxon>
        <taxon>Lophotrochozoa</taxon>
        <taxon>Mollusca</taxon>
        <taxon>Gastropoda</taxon>
        <taxon>Heterobranchia</taxon>
        <taxon>Euthyneura</taxon>
        <taxon>Panpulmonata</taxon>
        <taxon>Sacoglossa</taxon>
        <taxon>Placobranchoidea</taxon>
        <taxon>Plakobranchidae</taxon>
        <taxon>Elysia</taxon>
    </lineage>
</organism>
<proteinExistence type="predicted"/>
<evidence type="ECO:0000313" key="2">
    <source>
        <dbReference type="Proteomes" id="UP001283361"/>
    </source>
</evidence>
<dbReference type="AlphaFoldDB" id="A0AAE0YMG3"/>
<sequence length="122" mass="13911">MQNFNDLFEHQNPRKLLDDLIVSFGYRSRIDHDRRERGRGRGSEVLRCCRSMTDSRLALAAPGRFYPGCDTDASRGAGTVVRMLQEAQTQWYGCFKRRRHSDTDASKGAGTVVRMLQEAQAQ</sequence>